<sequence length="77" mass="7887">MSAAASKGYANCGILKKCAPAPSAMLVKPVVGAFPGLLKNLLNALLVPFFTPQNTQAISPGAANCKFDPFIVLAEPA</sequence>
<gene>
    <name evidence="1" type="ordered locus">CKO_01889</name>
</gene>
<keyword evidence="2" id="KW-1185">Reference proteome</keyword>
<dbReference type="KEGG" id="cko:CKO_01889"/>
<proteinExistence type="predicted"/>
<evidence type="ECO:0000313" key="1">
    <source>
        <dbReference type="EMBL" id="ABV13016.1"/>
    </source>
</evidence>
<dbReference type="AlphaFoldDB" id="A8AHQ3"/>
<dbReference type="EMBL" id="CP000822">
    <property type="protein sequence ID" value="ABV13016.1"/>
    <property type="molecule type" value="Genomic_DNA"/>
</dbReference>
<protein>
    <submittedName>
        <fullName evidence="1">Uncharacterized protein</fullName>
    </submittedName>
</protein>
<evidence type="ECO:0000313" key="2">
    <source>
        <dbReference type="Proteomes" id="UP000008148"/>
    </source>
</evidence>
<dbReference type="Proteomes" id="UP000008148">
    <property type="component" value="Chromosome"/>
</dbReference>
<dbReference type="STRING" id="290338.CKO_01889"/>
<organism evidence="1 2">
    <name type="scientific">Citrobacter koseri (strain ATCC BAA-895 / CDC 4225-83 / SGSC4696)</name>
    <dbReference type="NCBI Taxonomy" id="290338"/>
    <lineage>
        <taxon>Bacteria</taxon>
        <taxon>Pseudomonadati</taxon>
        <taxon>Pseudomonadota</taxon>
        <taxon>Gammaproteobacteria</taxon>
        <taxon>Enterobacterales</taxon>
        <taxon>Enterobacteriaceae</taxon>
        <taxon>Citrobacter</taxon>
    </lineage>
</organism>
<name>A8AHQ3_CITK8</name>
<reference evidence="1 2" key="1">
    <citation type="submission" date="2007-08" db="EMBL/GenBank/DDBJ databases">
        <authorList>
            <consortium name="The Citrobacter koseri Genome Sequencing Project"/>
            <person name="McClelland M."/>
            <person name="Sanderson E.K."/>
            <person name="Porwollik S."/>
            <person name="Spieth J."/>
            <person name="Clifton W.S."/>
            <person name="Latreille P."/>
            <person name="Courtney L."/>
            <person name="Wang C."/>
            <person name="Pepin K."/>
            <person name="Bhonagiri V."/>
            <person name="Nash W."/>
            <person name="Johnson M."/>
            <person name="Thiruvilangam P."/>
            <person name="Wilson R."/>
        </authorList>
    </citation>
    <scope>NUCLEOTIDE SEQUENCE [LARGE SCALE GENOMIC DNA]</scope>
    <source>
        <strain evidence="2">ATCC BAA-895 / CDC 4225-83 / SGSC4696</strain>
    </source>
</reference>
<accession>A8AHQ3</accession>
<dbReference type="HOGENOM" id="CLU_2631804_0_0_6"/>